<dbReference type="Proteomes" id="UP000015545">
    <property type="component" value="Segment"/>
</dbReference>
<gene>
    <name evidence="2" type="ORF">PaBG_00168</name>
</gene>
<feature type="region of interest" description="Disordered" evidence="1">
    <location>
        <begin position="196"/>
        <end position="265"/>
    </location>
</feature>
<proteinExistence type="predicted"/>
<keyword evidence="3" id="KW-1185">Reference proteome</keyword>
<dbReference type="OrthoDB" id="15334at10239"/>
<feature type="compositionally biased region" description="Basic and acidic residues" evidence="1">
    <location>
        <begin position="207"/>
        <end position="227"/>
    </location>
</feature>
<accession>S5VV89</accession>
<protein>
    <submittedName>
        <fullName evidence="2">Putative transcriptional repressor protein</fullName>
    </submittedName>
</protein>
<feature type="compositionally biased region" description="Basic residues" evidence="1">
    <location>
        <begin position="251"/>
        <end position="265"/>
    </location>
</feature>
<organism evidence="2 3">
    <name type="scientific">Pseudomonas phage PaBG</name>
    <dbReference type="NCBI Taxonomy" id="1335230"/>
    <lineage>
        <taxon>Viruses</taxon>
        <taxon>Duplodnaviria</taxon>
        <taxon>Heunggongvirae</taxon>
        <taxon>Uroviricota</taxon>
        <taxon>Caudoviricetes</taxon>
        <taxon>Baikalvirus</taxon>
        <taxon>Baikalvirus PaBG</taxon>
    </lineage>
</organism>
<evidence type="ECO:0000256" key="1">
    <source>
        <dbReference type="SAM" id="MobiDB-lite"/>
    </source>
</evidence>
<dbReference type="RefSeq" id="YP_008433499.1">
    <property type="nucleotide sequence ID" value="NC_022096.1"/>
</dbReference>
<evidence type="ECO:0000313" key="3">
    <source>
        <dbReference type="Proteomes" id="UP000015545"/>
    </source>
</evidence>
<dbReference type="EMBL" id="KF147891">
    <property type="protein sequence ID" value="AGS82052.1"/>
    <property type="molecule type" value="Genomic_DNA"/>
</dbReference>
<name>S5VV89_9CAUD</name>
<evidence type="ECO:0000313" key="2">
    <source>
        <dbReference type="EMBL" id="AGS82052.1"/>
    </source>
</evidence>
<dbReference type="KEGG" id="vg:16574854"/>
<reference evidence="2 3" key="1">
    <citation type="journal article" date="2014" name="Genome Announc.">
        <title>Complete Genome Sequence of the Novel Giant Pseudomonas Phage PaBG.</title>
        <authorList>
            <person name="Sykilinda N.N."/>
            <person name="Bondar A.A."/>
            <person name="Gorshkova A.S."/>
            <person name="Kurochkina L.P."/>
            <person name="Kulikov E.E."/>
            <person name="Shneider M.M."/>
            <person name="Kadykov V.A."/>
            <person name="Solovjeva N.V."/>
            <person name="Kabilov M.R."/>
            <person name="Mesyanzhinov V.V."/>
            <person name="Vlassov V.V."/>
            <person name="Drukker V.V."/>
            <person name="Miroshnikov K.A."/>
        </authorList>
    </citation>
    <scope>NUCLEOTIDE SEQUENCE [LARGE SCALE GENOMIC DNA]</scope>
</reference>
<sequence>MAAVRKLSDLKEAGYNPRVISSKRLSNLHKSMTTYGDLSGVVFNVKTKTLISGHQRLKPLRDAGIKVEIKTKPITDKFGTVAEGYVVAKTSAGELRIPYREVSWSDKKAEYAANIAANAHGGDFDRTKLGTLLAALEKGKSFDIDVLGLDPLSVRSLMPKMPNVEGSGDDDGESFQEYGEDSFEFDHQCPKCKFQFNSSSASKPKKDKPQPKAPKLDVKKAKAEVKAKKIKAEKKTDSKAKSSAAKESLKKAKSSKLKAKIKKAK</sequence>